<dbReference type="Pfam" id="PF13328">
    <property type="entry name" value="HD_4"/>
    <property type="match status" value="1"/>
</dbReference>
<dbReference type="GO" id="GO:0008893">
    <property type="term" value="F:guanosine-3',5'-bis(diphosphate) 3'-diphosphatase activity"/>
    <property type="evidence" value="ECO:0007669"/>
    <property type="project" value="TreeGrafter"/>
</dbReference>
<evidence type="ECO:0000313" key="3">
    <source>
        <dbReference type="Proteomes" id="UP000217830"/>
    </source>
</evidence>
<feature type="domain" description="HD/PDEase" evidence="1">
    <location>
        <begin position="25"/>
        <end position="136"/>
    </location>
</feature>
<keyword evidence="3" id="KW-1185">Reference proteome</keyword>
<dbReference type="RefSeq" id="WP_095668751.1">
    <property type="nucleotide sequence ID" value="NZ_NRSS01000003.1"/>
</dbReference>
<comment type="caution">
    <text evidence="2">The sequence shown here is derived from an EMBL/GenBank/DDBJ whole genome shotgun (WGS) entry which is preliminary data.</text>
</comment>
<dbReference type="PANTHER" id="PTHR46246:SF1">
    <property type="entry name" value="GUANOSINE-3',5'-BIS(DIPHOSPHATE) 3'-PYROPHOSPHOHYDROLASE MESH1"/>
    <property type="match status" value="1"/>
</dbReference>
<dbReference type="InterPro" id="IPR003607">
    <property type="entry name" value="HD/PDEase_dom"/>
</dbReference>
<dbReference type="EMBL" id="NRST01000001">
    <property type="protein sequence ID" value="PAW58170.1"/>
    <property type="molecule type" value="Genomic_DNA"/>
</dbReference>
<proteinExistence type="predicted"/>
<evidence type="ECO:0000259" key="1">
    <source>
        <dbReference type="SMART" id="SM00471"/>
    </source>
</evidence>
<dbReference type="SMART" id="SM00471">
    <property type="entry name" value="HDc"/>
    <property type="match status" value="1"/>
</dbReference>
<accession>A0A2A2PRU7</accession>
<gene>
    <name evidence="2" type="ORF">CKQ80_23630</name>
</gene>
<dbReference type="PANTHER" id="PTHR46246">
    <property type="entry name" value="GUANOSINE-3',5'-BIS(DIPHOSPHATE) 3'-PYROPHOSPHOHYDROLASE MESH1"/>
    <property type="match status" value="1"/>
</dbReference>
<dbReference type="InterPro" id="IPR052194">
    <property type="entry name" value="MESH1"/>
</dbReference>
<sequence length="170" mass="18951">MSDLMRAQAFCIAAHCAVGQKRKYTGEDYYLHPIQVAELIQEHATTFTEEMIIAAHLHDVVEDTQVELSIIARQFGSVVASYVEQLTDVSRPEDGNRAARKAIDLAHTALASPQAHTIKLADLISNTRSIVERDPVFAVTYLAEKRKLLEVLKDGDPNLYRIARDLAYSA</sequence>
<dbReference type="Gene3D" id="1.10.3210.10">
    <property type="entry name" value="Hypothetical protein af1432"/>
    <property type="match status" value="1"/>
</dbReference>
<reference evidence="2 3" key="1">
    <citation type="submission" date="2017-08" db="EMBL/GenBank/DDBJ databases">
        <title>Draft Genome Sequence of Pseudomonas moraviensis TYU6, isolated from Taxus cuspidata by using PacBio Single-Molecule Real-Time Technology.</title>
        <authorList>
            <person name="Baek K.-H."/>
            <person name="Mishra A.K."/>
        </authorList>
    </citation>
    <scope>NUCLEOTIDE SEQUENCE [LARGE SCALE GENOMIC DNA]</scope>
    <source>
        <strain evidence="2 3">TYU6</strain>
    </source>
</reference>
<evidence type="ECO:0000313" key="2">
    <source>
        <dbReference type="EMBL" id="PAW58170.1"/>
    </source>
</evidence>
<protein>
    <recommendedName>
        <fullName evidence="1">HD/PDEase domain-containing protein</fullName>
    </recommendedName>
</protein>
<name>A0A2A2PRU7_9PSED</name>
<organism evidence="2 3">
    <name type="scientific">Pseudomonas moraviensis</name>
    <dbReference type="NCBI Taxonomy" id="321662"/>
    <lineage>
        <taxon>Bacteria</taxon>
        <taxon>Pseudomonadati</taxon>
        <taxon>Pseudomonadota</taxon>
        <taxon>Gammaproteobacteria</taxon>
        <taxon>Pseudomonadales</taxon>
        <taxon>Pseudomonadaceae</taxon>
        <taxon>Pseudomonas</taxon>
    </lineage>
</organism>
<dbReference type="SUPFAM" id="SSF109604">
    <property type="entry name" value="HD-domain/PDEase-like"/>
    <property type="match status" value="1"/>
</dbReference>
<dbReference type="Proteomes" id="UP000217830">
    <property type="component" value="Unassembled WGS sequence"/>
</dbReference>
<dbReference type="AlphaFoldDB" id="A0A2A2PRU7"/>